<dbReference type="Gene3D" id="1.10.287.130">
    <property type="match status" value="1"/>
</dbReference>
<dbReference type="Pfam" id="PF08447">
    <property type="entry name" value="PAS_3"/>
    <property type="match status" value="1"/>
</dbReference>
<dbReference type="InterPro" id="IPR004358">
    <property type="entry name" value="Sig_transdc_His_kin-like_C"/>
</dbReference>
<dbReference type="SMART" id="SM00091">
    <property type="entry name" value="PAS"/>
    <property type="match status" value="2"/>
</dbReference>
<sequence length="664" mass="77466">MVNRYVKEKREYTIEDLENLLDNIPYMVSIKDENGRYKYNNKLASEKLGLEKKNLDFKHKVELNKLYNKKRILNKNMKIYSKRKFKITEENKNLETYSVPFLSSNNINLIGEFSREIKSKKNINSNAGYTSINICNRNKHNELKNKERLKQIISDFKKILNAEGMSVYIYNSEKDFFENYVRSGSLNNCSEIISKESINNADLDKFYCIRCGYELIGVLEVQYSEKYIDYKNNNEDITKSICDVVGIIIKNKCLYSTLNTELNKRAESEKELELFLETATDLCAIAKDDGYFVKVTDNWTKVLGWSKEELINMKCTDLIHKDDLPRIYKLIKLAQGYNKWKYVGFIDKCLCKNGEYRIIEWNWSYINGGKTFIMTGKDITNYNKLALENKRLENAIALESLKTQFFANLSHEFKTPLNIILTTAQLMESYIKKFDDMLEKQSMGKYVRGLKQNSYRLLKLVNNLIDITKIDGGHYKVNMVNKNIVNVIEEIVLSVAEYTKNKERNIIFDTDEEEIILACDPEKIERIILNLVSNALKYTEKDGIIKVNISTNLHDNEVIISVKDNGIGIPKEYKEKIFERFKQVENSLHKNYEGSGIGLSLVKSIVEMHEGKIWINSESDEGTEIIFTLPIKKIDEEKLDEYNNKKISSKIEVFDIEFSDIYSM</sequence>
<keyword evidence="5" id="KW-0808">Transferase</keyword>
<dbReference type="Gene3D" id="3.30.450.20">
    <property type="entry name" value="PAS domain"/>
    <property type="match status" value="1"/>
</dbReference>
<dbReference type="EC" id="2.7.13.3" evidence="3"/>
<dbReference type="Proteomes" id="UP000486903">
    <property type="component" value="Unassembled WGS sequence"/>
</dbReference>
<dbReference type="PROSITE" id="PS50109">
    <property type="entry name" value="HIS_KIN"/>
    <property type="match status" value="1"/>
</dbReference>
<dbReference type="AlphaFoldDB" id="A0A6B4JP27"/>
<keyword evidence="7" id="KW-0902">Two-component regulatory system</keyword>
<dbReference type="PROSITE" id="PS50112">
    <property type="entry name" value="PAS"/>
    <property type="match status" value="1"/>
</dbReference>
<dbReference type="Pfam" id="PF00512">
    <property type="entry name" value="HisKA"/>
    <property type="match status" value="1"/>
</dbReference>
<evidence type="ECO:0000256" key="6">
    <source>
        <dbReference type="ARBA" id="ARBA00022777"/>
    </source>
</evidence>
<evidence type="ECO:0000256" key="1">
    <source>
        <dbReference type="ARBA" id="ARBA00000085"/>
    </source>
</evidence>
<dbReference type="SUPFAM" id="SSF55874">
    <property type="entry name" value="ATPase domain of HSP90 chaperone/DNA topoisomerase II/histidine kinase"/>
    <property type="match status" value="1"/>
</dbReference>
<organism evidence="8 9">
    <name type="scientific">Clostridium botulinum</name>
    <dbReference type="NCBI Taxonomy" id="1491"/>
    <lineage>
        <taxon>Bacteria</taxon>
        <taxon>Bacillati</taxon>
        <taxon>Bacillota</taxon>
        <taxon>Clostridia</taxon>
        <taxon>Eubacteriales</taxon>
        <taxon>Clostridiaceae</taxon>
        <taxon>Clostridium</taxon>
    </lineage>
</organism>
<dbReference type="Gene3D" id="3.30.565.10">
    <property type="entry name" value="Histidine kinase-like ATPase, C-terminal domain"/>
    <property type="match status" value="1"/>
</dbReference>
<name>A0A6B4JP27_CLOBO</name>
<dbReference type="InterPro" id="IPR000014">
    <property type="entry name" value="PAS"/>
</dbReference>
<protein>
    <recommendedName>
        <fullName evidence="3">histidine kinase</fullName>
        <ecNumber evidence="3">2.7.13.3</ecNumber>
    </recommendedName>
</protein>
<dbReference type="GO" id="GO:0000155">
    <property type="term" value="F:phosphorelay sensor kinase activity"/>
    <property type="evidence" value="ECO:0007669"/>
    <property type="project" value="InterPro"/>
</dbReference>
<dbReference type="PANTHER" id="PTHR43711">
    <property type="entry name" value="TWO-COMPONENT HISTIDINE KINASE"/>
    <property type="match status" value="1"/>
</dbReference>
<reference evidence="8 9" key="1">
    <citation type="submission" date="2019-04" db="EMBL/GenBank/DDBJ databases">
        <title>Genome sequencing of Clostridium botulinum Groups I-IV and Clostridium butyricum.</title>
        <authorList>
            <person name="Brunt J."/>
            <person name="Van Vliet A.H.M."/>
            <person name="Stringer S.C."/>
            <person name="Carter A.T."/>
            <person name="Peck M.W."/>
        </authorList>
    </citation>
    <scope>NUCLEOTIDE SEQUENCE [LARGE SCALE GENOMIC DNA]</scope>
    <source>
        <strain evidence="8 9">BL81</strain>
    </source>
</reference>
<gene>
    <name evidence="8" type="ORF">FDG31_10625</name>
</gene>
<dbReference type="SUPFAM" id="SSF47384">
    <property type="entry name" value="Homodimeric domain of signal transducing histidine kinase"/>
    <property type="match status" value="1"/>
</dbReference>
<keyword evidence="6" id="KW-0418">Kinase</keyword>
<dbReference type="NCBIfam" id="TIGR00229">
    <property type="entry name" value="sensory_box"/>
    <property type="match status" value="1"/>
</dbReference>
<dbReference type="PRINTS" id="PR00344">
    <property type="entry name" value="BCTRLSENSOR"/>
</dbReference>
<dbReference type="SUPFAM" id="SSF55785">
    <property type="entry name" value="PYP-like sensor domain (PAS domain)"/>
    <property type="match status" value="1"/>
</dbReference>
<dbReference type="CDD" id="cd00130">
    <property type="entry name" value="PAS"/>
    <property type="match status" value="1"/>
</dbReference>
<dbReference type="InterPro" id="IPR013655">
    <property type="entry name" value="PAS_fold_3"/>
</dbReference>
<dbReference type="InterPro" id="IPR003661">
    <property type="entry name" value="HisK_dim/P_dom"/>
</dbReference>
<dbReference type="FunFam" id="3.30.565.10:FF:000006">
    <property type="entry name" value="Sensor histidine kinase WalK"/>
    <property type="match status" value="1"/>
</dbReference>
<evidence type="ECO:0000256" key="5">
    <source>
        <dbReference type="ARBA" id="ARBA00022679"/>
    </source>
</evidence>
<dbReference type="RefSeq" id="WP_003373420.1">
    <property type="nucleotide sequence ID" value="NZ_JACBBA010000004.1"/>
</dbReference>
<dbReference type="GO" id="GO:0016020">
    <property type="term" value="C:membrane"/>
    <property type="evidence" value="ECO:0007669"/>
    <property type="project" value="UniProtKB-SubCell"/>
</dbReference>
<dbReference type="SMART" id="SM00388">
    <property type="entry name" value="HisKA"/>
    <property type="match status" value="1"/>
</dbReference>
<dbReference type="InterPro" id="IPR036097">
    <property type="entry name" value="HisK_dim/P_sf"/>
</dbReference>
<dbReference type="PANTHER" id="PTHR43711:SF26">
    <property type="entry name" value="SENSOR HISTIDINE KINASE RCSC"/>
    <property type="match status" value="1"/>
</dbReference>
<comment type="caution">
    <text evidence="8">The sequence shown here is derived from an EMBL/GenBank/DDBJ whole genome shotgun (WGS) entry which is preliminary data.</text>
</comment>
<evidence type="ECO:0000256" key="3">
    <source>
        <dbReference type="ARBA" id="ARBA00012438"/>
    </source>
</evidence>
<dbReference type="CDD" id="cd00082">
    <property type="entry name" value="HisKA"/>
    <property type="match status" value="1"/>
</dbReference>
<dbReference type="InterPro" id="IPR050736">
    <property type="entry name" value="Sensor_HK_Regulatory"/>
</dbReference>
<dbReference type="SMART" id="SM00387">
    <property type="entry name" value="HATPase_c"/>
    <property type="match status" value="1"/>
</dbReference>
<dbReference type="InterPro" id="IPR035965">
    <property type="entry name" value="PAS-like_dom_sf"/>
</dbReference>
<dbReference type="InterPro" id="IPR005467">
    <property type="entry name" value="His_kinase_dom"/>
</dbReference>
<dbReference type="InterPro" id="IPR036890">
    <property type="entry name" value="HATPase_C_sf"/>
</dbReference>
<dbReference type="Pfam" id="PF02518">
    <property type="entry name" value="HATPase_c"/>
    <property type="match status" value="1"/>
</dbReference>
<dbReference type="CDD" id="cd00075">
    <property type="entry name" value="HATPase"/>
    <property type="match status" value="1"/>
</dbReference>
<evidence type="ECO:0000256" key="7">
    <source>
        <dbReference type="ARBA" id="ARBA00023012"/>
    </source>
</evidence>
<keyword evidence="4" id="KW-0597">Phosphoprotein</keyword>
<dbReference type="EMBL" id="SXFB01000006">
    <property type="protein sequence ID" value="NFV26618.1"/>
    <property type="molecule type" value="Genomic_DNA"/>
</dbReference>
<evidence type="ECO:0000313" key="9">
    <source>
        <dbReference type="Proteomes" id="UP000486903"/>
    </source>
</evidence>
<comment type="catalytic activity">
    <reaction evidence="1">
        <text>ATP + protein L-histidine = ADP + protein N-phospho-L-histidine.</text>
        <dbReference type="EC" id="2.7.13.3"/>
    </reaction>
</comment>
<accession>A0A6B4JP27</accession>
<dbReference type="InterPro" id="IPR003594">
    <property type="entry name" value="HATPase_dom"/>
</dbReference>
<evidence type="ECO:0000256" key="4">
    <source>
        <dbReference type="ARBA" id="ARBA00022553"/>
    </source>
</evidence>
<proteinExistence type="predicted"/>
<comment type="subcellular location">
    <subcellularLocation>
        <location evidence="2">Membrane</location>
    </subcellularLocation>
</comment>
<evidence type="ECO:0000313" key="8">
    <source>
        <dbReference type="EMBL" id="NFV26618.1"/>
    </source>
</evidence>
<evidence type="ECO:0000256" key="2">
    <source>
        <dbReference type="ARBA" id="ARBA00004370"/>
    </source>
</evidence>
<dbReference type="SUPFAM" id="SSF55781">
    <property type="entry name" value="GAF domain-like"/>
    <property type="match status" value="1"/>
</dbReference>